<evidence type="ECO:0000313" key="2">
    <source>
        <dbReference type="Proteomes" id="UP000268285"/>
    </source>
</evidence>
<evidence type="ECO:0000313" key="1">
    <source>
        <dbReference type="EMBL" id="VBA48646.1"/>
    </source>
</evidence>
<proteinExistence type="predicted"/>
<accession>A0A498QMJ7</accession>
<organism evidence="1 2">
    <name type="scientific">Mycobacterium pseudokansasii</name>
    <dbReference type="NCBI Taxonomy" id="2341080"/>
    <lineage>
        <taxon>Bacteria</taxon>
        <taxon>Bacillati</taxon>
        <taxon>Actinomycetota</taxon>
        <taxon>Actinomycetes</taxon>
        <taxon>Mycobacteriales</taxon>
        <taxon>Mycobacteriaceae</taxon>
        <taxon>Mycobacterium</taxon>
    </lineage>
</organism>
<dbReference type="Proteomes" id="UP000268285">
    <property type="component" value="Unassembled WGS sequence"/>
</dbReference>
<gene>
    <name evidence="1" type="ORF">LAUMK142_01495</name>
</gene>
<keyword evidence="2" id="KW-1185">Reference proteome</keyword>
<sequence length="124" mass="12967">MFQWSGAVEGRQSWGCHCRSTASCRPGTPTLTDAVTSATSSAYATLLPTVDTLSAILISLPSYDVNLFLDGVRQALQGDPAGIINAMGYPIAADTGLLTFLSFFLAYAYYCAATSIAGDVASLI</sequence>
<name>A0A498QMJ7_9MYCO</name>
<reference evidence="1 2" key="1">
    <citation type="submission" date="2018-09" db="EMBL/GenBank/DDBJ databases">
        <authorList>
            <person name="Tagini F."/>
        </authorList>
    </citation>
    <scope>NUCLEOTIDE SEQUENCE [LARGE SCALE GENOMIC DNA]</scope>
    <source>
        <strain evidence="1 2">MK142</strain>
    </source>
</reference>
<protein>
    <submittedName>
        <fullName evidence="1">Uncharacterized protein</fullName>
    </submittedName>
</protein>
<dbReference type="EMBL" id="UPHU01000001">
    <property type="protein sequence ID" value="VBA48646.1"/>
    <property type="molecule type" value="Genomic_DNA"/>
</dbReference>
<dbReference type="AlphaFoldDB" id="A0A498QMJ7"/>